<sequence length="169" mass="19575">MDLKVHFVLIFTLIAGATSREVEIENFRPDPKVKSTGFFDFGTLRLKKENRNHYSISGDFELLENSGNEKEILLEVKDKRDKIVMMKSQHKLCDFLKNEKQIWPDIQRNSNLPEGNPCPMPKGKYWIKDLMIDEKKFSMIPPGEYHGRLAAIQNNKILAAVDVQCRIIP</sequence>
<keyword evidence="1 2" id="KW-0732">Signal</keyword>
<dbReference type="InterPro" id="IPR036846">
    <property type="entry name" value="GM2-AP_sf"/>
</dbReference>
<reference evidence="3" key="1">
    <citation type="submission" date="2022-01" db="EMBL/GenBank/DDBJ databases">
        <authorList>
            <person name="King R."/>
        </authorList>
    </citation>
    <scope>NUCLEOTIDE SEQUENCE</scope>
</reference>
<protein>
    <submittedName>
        <fullName evidence="3">Uncharacterized protein</fullName>
    </submittedName>
</protein>
<dbReference type="AlphaFoldDB" id="A0A9N9WSB2"/>
<reference evidence="3" key="2">
    <citation type="submission" date="2022-10" db="EMBL/GenBank/DDBJ databases">
        <authorList>
            <consortium name="ENA_rothamsted_submissions"/>
            <consortium name="culmorum"/>
            <person name="King R."/>
        </authorList>
    </citation>
    <scope>NUCLEOTIDE SEQUENCE</scope>
</reference>
<dbReference type="PANTHER" id="PTHR21112:SF13">
    <property type="entry name" value="CHEMOSENSORY PROTEIN A 7A"/>
    <property type="match status" value="1"/>
</dbReference>
<accession>A0A9N9WSB2</accession>
<evidence type="ECO:0000313" key="3">
    <source>
        <dbReference type="EMBL" id="CAG9807132.1"/>
    </source>
</evidence>
<dbReference type="PANTHER" id="PTHR21112">
    <property type="entry name" value="CHEMOSENSORY PROTEIN A 29A-RELATED"/>
    <property type="match status" value="1"/>
</dbReference>
<dbReference type="Pfam" id="PF06477">
    <property type="entry name" value="DUF1091"/>
    <property type="match status" value="1"/>
</dbReference>
<evidence type="ECO:0000256" key="1">
    <source>
        <dbReference type="ARBA" id="ARBA00022729"/>
    </source>
</evidence>
<organism evidence="3 4">
    <name type="scientific">Chironomus riparius</name>
    <dbReference type="NCBI Taxonomy" id="315576"/>
    <lineage>
        <taxon>Eukaryota</taxon>
        <taxon>Metazoa</taxon>
        <taxon>Ecdysozoa</taxon>
        <taxon>Arthropoda</taxon>
        <taxon>Hexapoda</taxon>
        <taxon>Insecta</taxon>
        <taxon>Pterygota</taxon>
        <taxon>Neoptera</taxon>
        <taxon>Endopterygota</taxon>
        <taxon>Diptera</taxon>
        <taxon>Nematocera</taxon>
        <taxon>Chironomoidea</taxon>
        <taxon>Chironomidae</taxon>
        <taxon>Chironominae</taxon>
        <taxon>Chironomus</taxon>
    </lineage>
</organism>
<evidence type="ECO:0000256" key="2">
    <source>
        <dbReference type="SAM" id="SignalP"/>
    </source>
</evidence>
<dbReference type="Gene3D" id="2.70.220.10">
    <property type="entry name" value="Ganglioside GM2 activator"/>
    <property type="match status" value="1"/>
</dbReference>
<feature type="signal peptide" evidence="2">
    <location>
        <begin position="1"/>
        <end position="19"/>
    </location>
</feature>
<feature type="chain" id="PRO_5040304009" evidence="2">
    <location>
        <begin position="20"/>
        <end position="169"/>
    </location>
</feature>
<name>A0A9N9WSB2_9DIPT</name>
<dbReference type="Proteomes" id="UP001153620">
    <property type="component" value="Chromosome 3"/>
</dbReference>
<keyword evidence="4" id="KW-1185">Reference proteome</keyword>
<dbReference type="OrthoDB" id="8179976at2759"/>
<dbReference type="InterPro" id="IPR010512">
    <property type="entry name" value="DUF1091"/>
</dbReference>
<evidence type="ECO:0000313" key="4">
    <source>
        <dbReference type="Proteomes" id="UP001153620"/>
    </source>
</evidence>
<proteinExistence type="predicted"/>
<gene>
    <name evidence="3" type="ORF">CHIRRI_LOCUS9981</name>
</gene>
<dbReference type="EMBL" id="OU895879">
    <property type="protein sequence ID" value="CAG9807132.1"/>
    <property type="molecule type" value="Genomic_DNA"/>
</dbReference>